<feature type="region of interest" description="Disordered" evidence="1">
    <location>
        <begin position="22"/>
        <end position="53"/>
    </location>
</feature>
<evidence type="ECO:0000313" key="3">
    <source>
        <dbReference type="EMBL" id="GMA33596.1"/>
    </source>
</evidence>
<reference evidence="3" key="2">
    <citation type="submission" date="2023-02" db="EMBL/GenBank/DDBJ databases">
        <authorList>
            <person name="Sun Q."/>
            <person name="Mori K."/>
        </authorList>
    </citation>
    <scope>NUCLEOTIDE SEQUENCE</scope>
    <source>
        <strain evidence="3">NBRC 112290</strain>
    </source>
</reference>
<dbReference type="Proteomes" id="UP001157161">
    <property type="component" value="Unassembled WGS sequence"/>
</dbReference>
<sequence>MAWYLSPALQQLRAQINALCPGRDRRSDGAVGDTSHQARPSDHNPARDSTPPGMVRAIDIDEDLTGPGGPTDGPAAALVAAIITDPRVAYVIYEGRIWQNPAVFSNGGWRRYSGVNAHLSHVHVSVRRGRQWDSDTRPWPMPGSSTTTPTPSEEDTMTPAQMAELKDHQTEQTERMARFLTGVDTGKPLVDKDGNPATLTGLRESQSVLWRQGNDSHAQVERFYRRQEQIHAWEKATASKDPAAIAALIPADLAKQVVDLLAARIKG</sequence>
<evidence type="ECO:0000256" key="1">
    <source>
        <dbReference type="SAM" id="MobiDB-lite"/>
    </source>
</evidence>
<feature type="compositionally biased region" description="Low complexity" evidence="1">
    <location>
        <begin position="142"/>
        <end position="151"/>
    </location>
</feature>
<organism evidence="3 4">
    <name type="scientific">Litorihabitans aurantiacus</name>
    <dbReference type="NCBI Taxonomy" id="1930061"/>
    <lineage>
        <taxon>Bacteria</taxon>
        <taxon>Bacillati</taxon>
        <taxon>Actinomycetota</taxon>
        <taxon>Actinomycetes</taxon>
        <taxon>Micrococcales</taxon>
        <taxon>Beutenbergiaceae</taxon>
        <taxon>Litorihabitans</taxon>
    </lineage>
</organism>
<comment type="caution">
    <text evidence="3">The sequence shown here is derived from an EMBL/GenBank/DDBJ whole genome shotgun (WGS) entry which is preliminary data.</text>
</comment>
<gene>
    <name evidence="2" type="ORF">GCM10025875_34910</name>
    <name evidence="3" type="ORF">GCM10025875_35880</name>
</gene>
<proteinExistence type="predicted"/>
<evidence type="ECO:0000313" key="2">
    <source>
        <dbReference type="EMBL" id="GMA33499.1"/>
    </source>
</evidence>
<protein>
    <submittedName>
        <fullName evidence="3">Uncharacterized protein</fullName>
    </submittedName>
</protein>
<evidence type="ECO:0000313" key="4">
    <source>
        <dbReference type="Proteomes" id="UP001157161"/>
    </source>
</evidence>
<reference evidence="3" key="1">
    <citation type="journal article" date="2014" name="Int. J. Syst. Evol. Microbiol.">
        <title>Complete genome sequence of Corynebacterium casei LMG S-19264T (=DSM 44701T), isolated from a smear-ripened cheese.</title>
        <authorList>
            <consortium name="US DOE Joint Genome Institute (JGI-PGF)"/>
            <person name="Walter F."/>
            <person name="Albersmeier A."/>
            <person name="Kalinowski J."/>
            <person name="Ruckert C."/>
        </authorList>
    </citation>
    <scope>NUCLEOTIDE SEQUENCE</scope>
    <source>
        <strain evidence="3">NBRC 112290</strain>
    </source>
</reference>
<dbReference type="RefSeq" id="WP_284252343.1">
    <property type="nucleotide sequence ID" value="NZ_BSUM01000001.1"/>
</dbReference>
<keyword evidence="4" id="KW-1185">Reference proteome</keyword>
<accession>A0AA38CUS6</accession>
<name>A0AA38CUS6_9MICO</name>
<dbReference type="AlphaFoldDB" id="A0AA38CUS6"/>
<dbReference type="EMBL" id="BSUM01000002">
    <property type="protein sequence ID" value="GMA33596.1"/>
    <property type="molecule type" value="Genomic_DNA"/>
</dbReference>
<dbReference type="EMBL" id="BSUM01000001">
    <property type="protein sequence ID" value="GMA33499.1"/>
    <property type="molecule type" value="Genomic_DNA"/>
</dbReference>
<feature type="region of interest" description="Disordered" evidence="1">
    <location>
        <begin position="128"/>
        <end position="156"/>
    </location>
</feature>